<reference evidence="2 3" key="1">
    <citation type="submission" date="2019-06" db="EMBL/GenBank/DDBJ databases">
        <title>Saccharibacillus brassicae sp. nov., an endophytic bacterium isolated from Chinese cabbage seeds (Brassica pekinensis).</title>
        <authorList>
            <person name="Jiang L."/>
            <person name="Lee J."/>
            <person name="Kim S.W."/>
        </authorList>
    </citation>
    <scope>NUCLEOTIDE SEQUENCE [LARGE SCALE GENOMIC DNA]</scope>
    <source>
        <strain evidence="3">KCTC 43072 / ATSA2</strain>
    </source>
</reference>
<dbReference type="EMBL" id="CP041217">
    <property type="protein sequence ID" value="QDH23411.1"/>
    <property type="molecule type" value="Genomic_DNA"/>
</dbReference>
<protein>
    <submittedName>
        <fullName evidence="2">Uncharacterized protein</fullName>
    </submittedName>
</protein>
<dbReference type="RefSeq" id="WP_141449948.1">
    <property type="nucleotide sequence ID" value="NZ_CP041217.1"/>
</dbReference>
<name>A0A4Y6V452_SACBS</name>
<keyword evidence="1" id="KW-0732">Signal</keyword>
<evidence type="ECO:0000256" key="1">
    <source>
        <dbReference type="SAM" id="SignalP"/>
    </source>
</evidence>
<dbReference type="KEGG" id="saca:FFV09_22615"/>
<keyword evidence="3" id="KW-1185">Reference proteome</keyword>
<feature type="signal peptide" evidence="1">
    <location>
        <begin position="1"/>
        <end position="24"/>
    </location>
</feature>
<dbReference type="OrthoDB" id="2620351at2"/>
<dbReference type="PROSITE" id="PS51257">
    <property type="entry name" value="PROKAR_LIPOPROTEIN"/>
    <property type="match status" value="1"/>
</dbReference>
<evidence type="ECO:0000313" key="3">
    <source>
        <dbReference type="Proteomes" id="UP000316968"/>
    </source>
</evidence>
<accession>A0A4Y6V452</accession>
<evidence type="ECO:0000313" key="2">
    <source>
        <dbReference type="EMBL" id="QDH23411.1"/>
    </source>
</evidence>
<feature type="chain" id="PRO_5038644781" evidence="1">
    <location>
        <begin position="25"/>
        <end position="128"/>
    </location>
</feature>
<organism evidence="2 3">
    <name type="scientific">Saccharibacillus brassicae</name>
    <dbReference type="NCBI Taxonomy" id="2583377"/>
    <lineage>
        <taxon>Bacteria</taxon>
        <taxon>Bacillati</taxon>
        <taxon>Bacillota</taxon>
        <taxon>Bacilli</taxon>
        <taxon>Bacillales</taxon>
        <taxon>Paenibacillaceae</taxon>
        <taxon>Saccharibacillus</taxon>
    </lineage>
</organism>
<dbReference type="AlphaFoldDB" id="A0A4Y6V452"/>
<sequence>MGNTKSFMTLAAMFALFIGACTYAADVARSIDAGTRLAYELNTDQDGKIKTELGLDYEERYSGAQILLMIRGLAEDGADIEVNGKLYRSGSNEDNVDPAILNVKLAYRAFYERSADGTLNKMVFRSGT</sequence>
<dbReference type="Proteomes" id="UP000316968">
    <property type="component" value="Chromosome"/>
</dbReference>
<proteinExistence type="predicted"/>
<gene>
    <name evidence="2" type="ORF">FFV09_22615</name>
</gene>